<dbReference type="Proteomes" id="UP001519460">
    <property type="component" value="Unassembled WGS sequence"/>
</dbReference>
<dbReference type="EMBL" id="JACVVK020000480">
    <property type="protein sequence ID" value="KAK7471730.1"/>
    <property type="molecule type" value="Genomic_DNA"/>
</dbReference>
<feature type="region of interest" description="Disordered" evidence="1">
    <location>
        <begin position="105"/>
        <end position="152"/>
    </location>
</feature>
<dbReference type="AlphaFoldDB" id="A0ABD0JE37"/>
<evidence type="ECO:0000313" key="3">
    <source>
        <dbReference type="Proteomes" id="UP001519460"/>
    </source>
</evidence>
<feature type="compositionally biased region" description="Pro residues" evidence="1">
    <location>
        <begin position="137"/>
        <end position="150"/>
    </location>
</feature>
<proteinExistence type="predicted"/>
<sequence length="217" mass="23584">MNAFLQKAAEVDHLLEQLGEEPSGQDLSIKSALHKKVLELRTSDASPSKLSRVSMQSDAEVMSTFSDVSVATSTLYVSEMSPGRQLKSRMLNNRMFVESIEMSDIRGPKGRKPSLTIPPPAEEEDDESVWRGFTIGPPDPPPVRTPPENNPPNKCNNTACSDHPSHTGNVVTVATLYLDNGGSSGQNTQTSSEFDHHHNEASVMHSLQGLVTSSVFV</sequence>
<keyword evidence="3" id="KW-1185">Reference proteome</keyword>
<evidence type="ECO:0000256" key="1">
    <source>
        <dbReference type="SAM" id="MobiDB-lite"/>
    </source>
</evidence>
<organism evidence="2 3">
    <name type="scientific">Batillaria attramentaria</name>
    <dbReference type="NCBI Taxonomy" id="370345"/>
    <lineage>
        <taxon>Eukaryota</taxon>
        <taxon>Metazoa</taxon>
        <taxon>Spiralia</taxon>
        <taxon>Lophotrochozoa</taxon>
        <taxon>Mollusca</taxon>
        <taxon>Gastropoda</taxon>
        <taxon>Caenogastropoda</taxon>
        <taxon>Sorbeoconcha</taxon>
        <taxon>Cerithioidea</taxon>
        <taxon>Batillariidae</taxon>
        <taxon>Batillaria</taxon>
    </lineage>
</organism>
<protein>
    <submittedName>
        <fullName evidence="2">Uncharacterized protein</fullName>
    </submittedName>
</protein>
<comment type="caution">
    <text evidence="2">The sequence shown here is derived from an EMBL/GenBank/DDBJ whole genome shotgun (WGS) entry which is preliminary data.</text>
</comment>
<accession>A0ABD0JE37</accession>
<evidence type="ECO:0000313" key="2">
    <source>
        <dbReference type="EMBL" id="KAK7471730.1"/>
    </source>
</evidence>
<gene>
    <name evidence="2" type="ORF">BaRGS_00035612</name>
</gene>
<reference evidence="2 3" key="1">
    <citation type="journal article" date="2023" name="Sci. Data">
        <title>Genome assembly of the Korean intertidal mud-creeper Batillaria attramentaria.</title>
        <authorList>
            <person name="Patra A.K."/>
            <person name="Ho P.T."/>
            <person name="Jun S."/>
            <person name="Lee S.J."/>
            <person name="Kim Y."/>
            <person name="Won Y.J."/>
        </authorList>
    </citation>
    <scope>NUCLEOTIDE SEQUENCE [LARGE SCALE GENOMIC DNA]</scope>
    <source>
        <strain evidence="2">Wonlab-2016</strain>
    </source>
</reference>
<name>A0ABD0JE37_9CAEN</name>